<dbReference type="SUPFAM" id="SSF56281">
    <property type="entry name" value="Metallo-hydrolase/oxidoreductase"/>
    <property type="match status" value="1"/>
</dbReference>
<proteinExistence type="predicted"/>
<dbReference type="AlphaFoldDB" id="A0AAU7PN74"/>
<dbReference type="SMART" id="SM00849">
    <property type="entry name" value="Lactamase_B"/>
    <property type="match status" value="1"/>
</dbReference>
<organism evidence="2">
    <name type="scientific">Lacrimispora sp. BS-2</name>
    <dbReference type="NCBI Taxonomy" id="3151850"/>
    <lineage>
        <taxon>Bacteria</taxon>
        <taxon>Bacillati</taxon>
        <taxon>Bacillota</taxon>
        <taxon>Clostridia</taxon>
        <taxon>Lachnospirales</taxon>
        <taxon>Lachnospiraceae</taxon>
        <taxon>Lacrimispora</taxon>
    </lineage>
</organism>
<dbReference type="CDD" id="cd07743">
    <property type="entry name" value="metallo-hydrolase-like_MBL-fold"/>
    <property type="match status" value="1"/>
</dbReference>
<accession>A0AAU7PN74</accession>
<reference evidence="2" key="1">
    <citation type="submission" date="2024-06" db="EMBL/GenBank/DDBJ databases">
        <title>Lacrimispora cavernae sp. nov., a novel anaerobe isolated from bat guano pile inside a cave.</title>
        <authorList>
            <person name="Miller S.L."/>
            <person name="Lu N."/>
            <person name="King J."/>
            <person name="Sankaranarayanan K."/>
            <person name="Lawson P.A."/>
        </authorList>
    </citation>
    <scope>NUCLEOTIDE SEQUENCE</scope>
    <source>
        <strain evidence="2">BS-2</strain>
    </source>
</reference>
<dbReference type="RefSeq" id="WP_349945852.1">
    <property type="nucleotide sequence ID" value="NZ_CP157940.1"/>
</dbReference>
<dbReference type="InterPro" id="IPR001279">
    <property type="entry name" value="Metallo-B-lactamas"/>
</dbReference>
<dbReference type="InterPro" id="IPR050855">
    <property type="entry name" value="NDM-1-like"/>
</dbReference>
<name>A0AAU7PN74_9FIRM</name>
<feature type="domain" description="Metallo-beta-lactamase" evidence="1">
    <location>
        <begin position="17"/>
        <end position="203"/>
    </location>
</feature>
<dbReference type="Gene3D" id="3.60.15.10">
    <property type="entry name" value="Ribonuclease Z/Hydroxyacylglutathione hydrolase-like"/>
    <property type="match status" value="1"/>
</dbReference>
<dbReference type="PANTHER" id="PTHR42951">
    <property type="entry name" value="METALLO-BETA-LACTAMASE DOMAIN-CONTAINING"/>
    <property type="match status" value="1"/>
</dbReference>
<dbReference type="EMBL" id="CP157940">
    <property type="protein sequence ID" value="XBS53695.1"/>
    <property type="molecule type" value="Genomic_DNA"/>
</dbReference>
<sequence>MYELNQVSTNSYYVQSPAKIGIVKLNDTDVCLIDSGSDKDAGRKVRQILDANGWRLTAIYNTHSNADHIGGNKYLQNQTGCKIYAPGIECDFTNHTLLEPSFLYGGFPPKDLRHKFLMAQESSAEYLTDDVLPKGLSAIRLPGHFFDMVGFRDVDDVVYLADCLSSKETLDKYQIGFLYDVSAYLETLEMVKTLKAKVFVPAHAEVTDNIAPLAQINIDKVHEIADRILEICKKPVIFEKVLQQLFNDYGLEMNFEQYVLVGSTVRSYLSWLKDTGRIAVIFENGQLLWKTNIGFNV</sequence>
<protein>
    <submittedName>
        <fullName evidence="2">MBL fold metallo-hydrolase</fullName>
    </submittedName>
</protein>
<dbReference type="Pfam" id="PF00753">
    <property type="entry name" value="Lactamase_B"/>
    <property type="match status" value="1"/>
</dbReference>
<dbReference type="InterPro" id="IPR036866">
    <property type="entry name" value="RibonucZ/Hydroxyglut_hydro"/>
</dbReference>
<evidence type="ECO:0000313" key="2">
    <source>
        <dbReference type="EMBL" id="XBS53695.1"/>
    </source>
</evidence>
<dbReference type="PANTHER" id="PTHR42951:SF14">
    <property type="entry name" value="METALLO-BETA-LACTAMASE SUPERFAMILY PROTEIN"/>
    <property type="match status" value="1"/>
</dbReference>
<gene>
    <name evidence="2" type="ORF">ABFV83_18110</name>
</gene>
<evidence type="ECO:0000259" key="1">
    <source>
        <dbReference type="SMART" id="SM00849"/>
    </source>
</evidence>